<dbReference type="GO" id="GO:0005886">
    <property type="term" value="C:plasma membrane"/>
    <property type="evidence" value="ECO:0007669"/>
    <property type="project" value="UniProtKB-SubCell"/>
</dbReference>
<evidence type="ECO:0000256" key="4">
    <source>
        <dbReference type="ARBA" id="ARBA00022692"/>
    </source>
</evidence>
<reference evidence="9 10" key="1">
    <citation type="submission" date="2019-12" db="EMBL/GenBank/DDBJ databases">
        <title>Genomic-based taxomic classification of the family Erythrobacteraceae.</title>
        <authorList>
            <person name="Xu L."/>
        </authorList>
    </citation>
    <scope>NUCLEOTIDE SEQUENCE [LARGE SCALE GENOMIC DNA]</scope>
    <source>
        <strain evidence="9 10">S36</strain>
    </source>
</reference>
<keyword evidence="4 8" id="KW-0812">Transmembrane</keyword>
<organism evidence="9 10">
    <name type="scientific">Croceibacterium xixiisoli</name>
    <dbReference type="NCBI Taxonomy" id="1476466"/>
    <lineage>
        <taxon>Bacteria</taxon>
        <taxon>Pseudomonadati</taxon>
        <taxon>Pseudomonadota</taxon>
        <taxon>Alphaproteobacteria</taxon>
        <taxon>Sphingomonadales</taxon>
        <taxon>Erythrobacteraceae</taxon>
        <taxon>Croceibacterium</taxon>
    </lineage>
</organism>
<sequence>MDRLNPNSRKDAFGSKINRTHVPVLAYGIPWLSILLGSLAPLLPVIAPAPVMPPFAFIMLVAWQLVRPGILPLWAGLPLGLFDDLYSGQPIGSAVVLFSCALLATDLFEGRFPYRNFLLNWFNAAVLVTIYVALATLFSGAKLTILQMTVMLPQVFLSIAVFPLAAWLVAMLDRLRLMRLRRVG</sequence>
<evidence type="ECO:0000256" key="5">
    <source>
        <dbReference type="ARBA" id="ARBA00022960"/>
    </source>
</evidence>
<dbReference type="RefSeq" id="WP_161392572.1">
    <property type="nucleotide sequence ID" value="NZ_JBHSCP010000001.1"/>
</dbReference>
<keyword evidence="5" id="KW-0133">Cell shape</keyword>
<dbReference type="EMBL" id="WTYJ01000005">
    <property type="protein sequence ID" value="MXP00833.1"/>
    <property type="molecule type" value="Genomic_DNA"/>
</dbReference>
<evidence type="ECO:0000256" key="8">
    <source>
        <dbReference type="SAM" id="Phobius"/>
    </source>
</evidence>
<gene>
    <name evidence="9" type="ORF">GRI97_17725</name>
</gene>
<keyword evidence="7 8" id="KW-0472">Membrane</keyword>
<dbReference type="AlphaFoldDB" id="A0A6I4TY11"/>
<protein>
    <submittedName>
        <fullName evidence="9">Rod shape-determining protein MreD</fullName>
    </submittedName>
</protein>
<feature type="transmembrane region" description="Helical" evidence="8">
    <location>
        <begin position="117"/>
        <end position="138"/>
    </location>
</feature>
<keyword evidence="6 8" id="KW-1133">Transmembrane helix</keyword>
<feature type="transmembrane region" description="Helical" evidence="8">
    <location>
        <begin position="150"/>
        <end position="172"/>
    </location>
</feature>
<evidence type="ECO:0000313" key="10">
    <source>
        <dbReference type="Proteomes" id="UP000469430"/>
    </source>
</evidence>
<name>A0A6I4TY11_9SPHN</name>
<dbReference type="OrthoDB" id="7426601at2"/>
<dbReference type="Proteomes" id="UP000469430">
    <property type="component" value="Unassembled WGS sequence"/>
</dbReference>
<comment type="caution">
    <text evidence="9">The sequence shown here is derived from an EMBL/GenBank/DDBJ whole genome shotgun (WGS) entry which is preliminary data.</text>
</comment>
<dbReference type="InterPro" id="IPR007227">
    <property type="entry name" value="Cell_shape_determining_MreD"/>
</dbReference>
<evidence type="ECO:0000256" key="2">
    <source>
        <dbReference type="ARBA" id="ARBA00007776"/>
    </source>
</evidence>
<evidence type="ECO:0000256" key="7">
    <source>
        <dbReference type="ARBA" id="ARBA00023136"/>
    </source>
</evidence>
<keyword evidence="3" id="KW-1003">Cell membrane</keyword>
<evidence type="ECO:0000256" key="3">
    <source>
        <dbReference type="ARBA" id="ARBA00022475"/>
    </source>
</evidence>
<keyword evidence="10" id="KW-1185">Reference proteome</keyword>
<accession>A0A6I4TY11</accession>
<feature type="transmembrane region" description="Helical" evidence="8">
    <location>
        <begin position="87"/>
        <end position="105"/>
    </location>
</feature>
<evidence type="ECO:0000256" key="6">
    <source>
        <dbReference type="ARBA" id="ARBA00022989"/>
    </source>
</evidence>
<evidence type="ECO:0000256" key="1">
    <source>
        <dbReference type="ARBA" id="ARBA00004651"/>
    </source>
</evidence>
<dbReference type="GO" id="GO:0008360">
    <property type="term" value="P:regulation of cell shape"/>
    <property type="evidence" value="ECO:0007669"/>
    <property type="project" value="UniProtKB-KW"/>
</dbReference>
<dbReference type="Pfam" id="PF04093">
    <property type="entry name" value="MreD"/>
    <property type="match status" value="1"/>
</dbReference>
<proteinExistence type="inferred from homology"/>
<evidence type="ECO:0000313" key="9">
    <source>
        <dbReference type="EMBL" id="MXP00833.1"/>
    </source>
</evidence>
<feature type="transmembrane region" description="Helical" evidence="8">
    <location>
        <begin position="24"/>
        <end position="43"/>
    </location>
</feature>
<comment type="similarity">
    <text evidence="2">Belongs to the MreD family.</text>
</comment>
<comment type="subcellular location">
    <subcellularLocation>
        <location evidence="1">Cell membrane</location>
        <topology evidence="1">Multi-pass membrane protein</topology>
    </subcellularLocation>
</comment>